<dbReference type="PANTHER" id="PTHR23132:SF23">
    <property type="entry name" value="D-ALANINE--D-ALANINE LIGASE B"/>
    <property type="match status" value="1"/>
</dbReference>
<evidence type="ECO:0000256" key="7">
    <source>
        <dbReference type="ARBA" id="ARBA00022960"/>
    </source>
</evidence>
<dbReference type="InterPro" id="IPR016185">
    <property type="entry name" value="PreATP-grasp_dom_sf"/>
</dbReference>
<evidence type="ECO:0000313" key="15">
    <source>
        <dbReference type="EMBL" id="OGZ43532.1"/>
    </source>
</evidence>
<dbReference type="InterPro" id="IPR011095">
    <property type="entry name" value="Dala_Dala_lig_C"/>
</dbReference>
<comment type="catalytic activity">
    <reaction evidence="10">
        <text>2 D-alanine + ATP = D-alanyl-D-alanine + ADP + phosphate + H(+)</text>
        <dbReference type="Rhea" id="RHEA:11224"/>
        <dbReference type="ChEBI" id="CHEBI:15378"/>
        <dbReference type="ChEBI" id="CHEBI:30616"/>
        <dbReference type="ChEBI" id="CHEBI:43474"/>
        <dbReference type="ChEBI" id="CHEBI:57416"/>
        <dbReference type="ChEBI" id="CHEBI:57822"/>
        <dbReference type="ChEBI" id="CHEBI:456216"/>
        <dbReference type="EC" id="6.3.2.4"/>
    </reaction>
</comment>
<dbReference type="GO" id="GO:0008360">
    <property type="term" value="P:regulation of cell shape"/>
    <property type="evidence" value="ECO:0007669"/>
    <property type="project" value="UniProtKB-KW"/>
</dbReference>
<dbReference type="AlphaFoldDB" id="A0A1G2G0L5"/>
<keyword evidence="6 13" id="KW-0067">ATP-binding</keyword>
<dbReference type="InterPro" id="IPR013815">
    <property type="entry name" value="ATP_grasp_subdomain_1"/>
</dbReference>
<evidence type="ECO:0000256" key="4">
    <source>
        <dbReference type="ARBA" id="ARBA00022598"/>
    </source>
</evidence>
<dbReference type="Gene3D" id="3.30.1490.20">
    <property type="entry name" value="ATP-grasp fold, A domain"/>
    <property type="match status" value="1"/>
</dbReference>
<feature type="active site" evidence="11">
    <location>
        <position position="14"/>
    </location>
</feature>
<dbReference type="NCBIfam" id="TIGR01205">
    <property type="entry name" value="D_ala_D_alaTIGR"/>
    <property type="match status" value="1"/>
</dbReference>
<evidence type="ECO:0000256" key="9">
    <source>
        <dbReference type="ARBA" id="ARBA00023316"/>
    </source>
</evidence>
<dbReference type="SUPFAM" id="SSF56059">
    <property type="entry name" value="Glutathione synthetase ATP-binding domain-like"/>
    <property type="match status" value="1"/>
</dbReference>
<feature type="active site" evidence="11">
    <location>
        <position position="157"/>
    </location>
</feature>
<evidence type="ECO:0000256" key="10">
    <source>
        <dbReference type="HAMAP-Rule" id="MF_00047"/>
    </source>
</evidence>
<feature type="binding site" evidence="12">
    <location>
        <position position="270"/>
    </location>
    <ligand>
        <name>Mg(2+)</name>
        <dbReference type="ChEBI" id="CHEBI:18420"/>
        <label>1</label>
    </ligand>
</feature>
<sequence length="319" mass="35469">MKTVGVLMGGPSSEHDISLMSGRNVIKALHGRYHVHPVYVTHTGEWLAGEKQEWLTPAEALRGADVVFNAMHGEYGEDGKVQGILDSIRIPYVGSGVFGSALAMHKDRSGQVLKKAGLHLPRSFVVKKDNINESEVVKKAVDFSAPPWVIKPLRRGSSVGVSMVHTFEGLLSAFKRAFQYDDHAMLQKYVKGRELTCGVLENFGGEKYFALPPVEIIPPENRFFDYQTKYDGSTKEICPADFYGDMLRHIRETAVKAHKALHLQHYSRVDMILDGTKLYVLEVNSSPGFTSESLYPKAAKAAGLEFQQLLDHLIRLAVT</sequence>
<dbReference type="Proteomes" id="UP000176700">
    <property type="component" value="Unassembled WGS sequence"/>
</dbReference>
<comment type="subcellular location">
    <subcellularLocation>
        <location evidence="1 10">Cytoplasm</location>
    </subcellularLocation>
</comment>
<keyword evidence="3 10" id="KW-0963">Cytoplasm</keyword>
<feature type="domain" description="ATP-grasp" evidence="14">
    <location>
        <begin position="110"/>
        <end position="315"/>
    </location>
</feature>
<dbReference type="EC" id="6.3.2.4" evidence="10"/>
<name>A0A1G2G0L5_9BACT</name>
<evidence type="ECO:0000256" key="2">
    <source>
        <dbReference type="ARBA" id="ARBA00010871"/>
    </source>
</evidence>
<gene>
    <name evidence="10" type="primary">ddl</name>
    <name evidence="15" type="ORF">A2W41_04330</name>
</gene>
<keyword evidence="12" id="KW-0479">Metal-binding</keyword>
<dbReference type="InterPro" id="IPR011761">
    <property type="entry name" value="ATP-grasp"/>
</dbReference>
<keyword evidence="8 10" id="KW-0573">Peptidoglycan synthesis</keyword>
<proteinExistence type="inferred from homology"/>
<dbReference type="GO" id="GO:0005737">
    <property type="term" value="C:cytoplasm"/>
    <property type="evidence" value="ECO:0007669"/>
    <property type="project" value="UniProtKB-SubCell"/>
</dbReference>
<feature type="active site" evidence="11">
    <location>
        <position position="293"/>
    </location>
</feature>
<dbReference type="Pfam" id="PF01820">
    <property type="entry name" value="Dala_Dala_lig_N"/>
    <property type="match status" value="2"/>
</dbReference>
<dbReference type="EMBL" id="MHNI01000005">
    <property type="protein sequence ID" value="OGZ43532.1"/>
    <property type="molecule type" value="Genomic_DNA"/>
</dbReference>
<dbReference type="InterPro" id="IPR000291">
    <property type="entry name" value="D-Ala_lig_Van_CS"/>
</dbReference>
<comment type="function">
    <text evidence="10">Cell wall formation.</text>
</comment>
<dbReference type="Gene3D" id="3.30.470.20">
    <property type="entry name" value="ATP-grasp fold, B domain"/>
    <property type="match status" value="1"/>
</dbReference>
<protein>
    <recommendedName>
        <fullName evidence="10">D-alanine--D-alanine ligase</fullName>
        <ecNumber evidence="10">6.3.2.4</ecNumber>
    </recommendedName>
    <alternativeName>
        <fullName evidence="10">D-Ala-D-Ala ligase</fullName>
    </alternativeName>
    <alternativeName>
        <fullName evidence="10">D-alanylalanine synthetase</fullName>
    </alternativeName>
</protein>
<dbReference type="PROSITE" id="PS50975">
    <property type="entry name" value="ATP_GRASP"/>
    <property type="match status" value="1"/>
</dbReference>
<dbReference type="PROSITE" id="PS00844">
    <property type="entry name" value="DALA_DALA_LIGASE_2"/>
    <property type="match status" value="1"/>
</dbReference>
<feature type="binding site" evidence="12">
    <location>
        <position position="284"/>
    </location>
    <ligand>
        <name>Mg(2+)</name>
        <dbReference type="ChEBI" id="CHEBI:18420"/>
        <label>2</label>
    </ligand>
</feature>
<dbReference type="GO" id="GO:0008716">
    <property type="term" value="F:D-alanine-D-alanine ligase activity"/>
    <property type="evidence" value="ECO:0007669"/>
    <property type="project" value="UniProtKB-UniRule"/>
</dbReference>
<evidence type="ECO:0000256" key="11">
    <source>
        <dbReference type="PIRSR" id="PIRSR039102-1"/>
    </source>
</evidence>
<feature type="binding site" evidence="12">
    <location>
        <position position="282"/>
    </location>
    <ligand>
        <name>Mg(2+)</name>
        <dbReference type="ChEBI" id="CHEBI:18420"/>
        <label>1</label>
    </ligand>
</feature>
<evidence type="ECO:0000256" key="13">
    <source>
        <dbReference type="PROSITE-ProRule" id="PRU00409"/>
    </source>
</evidence>
<keyword evidence="4 10" id="KW-0436">Ligase</keyword>
<evidence type="ECO:0000256" key="3">
    <source>
        <dbReference type="ARBA" id="ARBA00022490"/>
    </source>
</evidence>
<accession>A0A1G2G0L5</accession>
<dbReference type="PROSITE" id="PS00843">
    <property type="entry name" value="DALA_DALA_LIGASE_1"/>
    <property type="match status" value="1"/>
</dbReference>
<reference evidence="15 16" key="1">
    <citation type="journal article" date="2016" name="Nat. Commun.">
        <title>Thousands of microbial genomes shed light on interconnected biogeochemical processes in an aquifer system.</title>
        <authorList>
            <person name="Anantharaman K."/>
            <person name="Brown C.T."/>
            <person name="Hug L.A."/>
            <person name="Sharon I."/>
            <person name="Castelle C.J."/>
            <person name="Probst A.J."/>
            <person name="Thomas B.C."/>
            <person name="Singh A."/>
            <person name="Wilkins M.J."/>
            <person name="Karaoz U."/>
            <person name="Brodie E.L."/>
            <person name="Williams K.H."/>
            <person name="Hubbard S.S."/>
            <person name="Banfield J.F."/>
        </authorList>
    </citation>
    <scope>NUCLEOTIDE SEQUENCE [LARGE SCALE GENOMIC DNA]</scope>
</reference>
<evidence type="ECO:0000256" key="1">
    <source>
        <dbReference type="ARBA" id="ARBA00004496"/>
    </source>
</evidence>
<evidence type="ECO:0000313" key="16">
    <source>
        <dbReference type="Proteomes" id="UP000176700"/>
    </source>
</evidence>
<dbReference type="InterPro" id="IPR005905">
    <property type="entry name" value="D_ala_D_ala"/>
</dbReference>
<keyword evidence="12" id="KW-0460">Magnesium</keyword>
<organism evidence="15 16">
    <name type="scientific">Candidatus Ryanbacteria bacterium RIFCSPHIGHO2_01_45_13</name>
    <dbReference type="NCBI Taxonomy" id="1802112"/>
    <lineage>
        <taxon>Bacteria</taxon>
        <taxon>Candidatus Ryaniibacteriota</taxon>
    </lineage>
</organism>
<dbReference type="HAMAP" id="MF_00047">
    <property type="entry name" value="Dala_Dala_lig"/>
    <property type="match status" value="1"/>
</dbReference>
<evidence type="ECO:0000259" key="14">
    <source>
        <dbReference type="PROSITE" id="PS50975"/>
    </source>
</evidence>
<dbReference type="GO" id="GO:0009252">
    <property type="term" value="P:peptidoglycan biosynthetic process"/>
    <property type="evidence" value="ECO:0007669"/>
    <property type="project" value="UniProtKB-UniRule"/>
</dbReference>
<keyword evidence="7 10" id="KW-0133">Cell shape</keyword>
<evidence type="ECO:0000256" key="12">
    <source>
        <dbReference type="PIRSR" id="PIRSR039102-3"/>
    </source>
</evidence>
<dbReference type="GO" id="GO:0005524">
    <property type="term" value="F:ATP binding"/>
    <property type="evidence" value="ECO:0007669"/>
    <property type="project" value="UniProtKB-UniRule"/>
</dbReference>
<evidence type="ECO:0000256" key="8">
    <source>
        <dbReference type="ARBA" id="ARBA00022984"/>
    </source>
</evidence>
<evidence type="ECO:0000256" key="5">
    <source>
        <dbReference type="ARBA" id="ARBA00022741"/>
    </source>
</evidence>
<keyword evidence="12" id="KW-0464">Manganese</keyword>
<dbReference type="UniPathway" id="UPA00219"/>
<dbReference type="Gene3D" id="3.40.50.20">
    <property type="match status" value="1"/>
</dbReference>
<dbReference type="Pfam" id="PF07478">
    <property type="entry name" value="Dala_Dala_lig_C"/>
    <property type="match status" value="1"/>
</dbReference>
<comment type="caution">
    <text evidence="15">The sequence shown here is derived from an EMBL/GenBank/DDBJ whole genome shotgun (WGS) entry which is preliminary data.</text>
</comment>
<dbReference type="PIRSF" id="PIRSF039102">
    <property type="entry name" value="Ddl/VanB"/>
    <property type="match status" value="1"/>
</dbReference>
<dbReference type="GO" id="GO:0071555">
    <property type="term" value="P:cell wall organization"/>
    <property type="evidence" value="ECO:0007669"/>
    <property type="project" value="UniProtKB-KW"/>
</dbReference>
<feature type="binding site" evidence="12">
    <location>
        <position position="282"/>
    </location>
    <ligand>
        <name>Mg(2+)</name>
        <dbReference type="ChEBI" id="CHEBI:18420"/>
        <label>2</label>
    </ligand>
</feature>
<dbReference type="InterPro" id="IPR011127">
    <property type="entry name" value="Dala_Dala_lig_N"/>
</dbReference>
<dbReference type="GO" id="GO:0046872">
    <property type="term" value="F:metal ion binding"/>
    <property type="evidence" value="ECO:0007669"/>
    <property type="project" value="UniProtKB-KW"/>
</dbReference>
<evidence type="ECO:0000256" key="6">
    <source>
        <dbReference type="ARBA" id="ARBA00022840"/>
    </source>
</evidence>
<comment type="pathway">
    <text evidence="10">Cell wall biogenesis; peptidoglycan biosynthesis.</text>
</comment>
<comment type="similarity">
    <text evidence="2 10">Belongs to the D-alanine--D-alanine ligase family.</text>
</comment>
<comment type="cofactor">
    <cofactor evidence="12">
        <name>Mg(2+)</name>
        <dbReference type="ChEBI" id="CHEBI:18420"/>
    </cofactor>
    <cofactor evidence="12">
        <name>Mn(2+)</name>
        <dbReference type="ChEBI" id="CHEBI:29035"/>
    </cofactor>
    <text evidence="12">Binds 2 magnesium or manganese ions per subunit.</text>
</comment>
<dbReference type="NCBIfam" id="NF002378">
    <property type="entry name" value="PRK01372.1"/>
    <property type="match status" value="1"/>
</dbReference>
<keyword evidence="5 13" id="KW-0547">Nucleotide-binding</keyword>
<dbReference type="PANTHER" id="PTHR23132">
    <property type="entry name" value="D-ALANINE--D-ALANINE LIGASE"/>
    <property type="match status" value="1"/>
</dbReference>
<keyword evidence="9 10" id="KW-0961">Cell wall biogenesis/degradation</keyword>
<dbReference type="SUPFAM" id="SSF52440">
    <property type="entry name" value="PreATP-grasp domain"/>
    <property type="match status" value="1"/>
</dbReference>